<dbReference type="OrthoDB" id="54947at2759"/>
<keyword evidence="4" id="KW-1185">Reference proteome</keyword>
<accession>A0A1E7FIX1</accession>
<dbReference type="KEGG" id="fcy:FRACYDRAFT_238556"/>
<reference evidence="3 4" key="1">
    <citation type="submission" date="2016-09" db="EMBL/GenBank/DDBJ databases">
        <title>Extensive genetic diversity and differential bi-allelic expression allows diatom success in the polar Southern Ocean.</title>
        <authorList>
            <consortium name="DOE Joint Genome Institute"/>
            <person name="Mock T."/>
            <person name="Otillar R.P."/>
            <person name="Strauss J."/>
            <person name="Dupont C."/>
            <person name="Frickenhaus S."/>
            <person name="Maumus F."/>
            <person name="Mcmullan M."/>
            <person name="Sanges R."/>
            <person name="Schmutz J."/>
            <person name="Toseland A."/>
            <person name="Valas R."/>
            <person name="Veluchamy A."/>
            <person name="Ward B.J."/>
            <person name="Allen A."/>
            <person name="Barry K."/>
            <person name="Falciatore A."/>
            <person name="Ferrante M."/>
            <person name="Fortunato A.E."/>
            <person name="Gloeckner G."/>
            <person name="Gruber A."/>
            <person name="Hipkin R."/>
            <person name="Janech M."/>
            <person name="Kroth P."/>
            <person name="Leese F."/>
            <person name="Lindquist E."/>
            <person name="Lyon B.R."/>
            <person name="Martin J."/>
            <person name="Mayer C."/>
            <person name="Parker M."/>
            <person name="Quesneville H."/>
            <person name="Raymond J."/>
            <person name="Uhlig C."/>
            <person name="Valentin K.U."/>
            <person name="Worden A.Z."/>
            <person name="Armbrust E.V."/>
            <person name="Bowler C."/>
            <person name="Green B."/>
            <person name="Moulton V."/>
            <person name="Van Oosterhout C."/>
            <person name="Grigoriev I."/>
        </authorList>
    </citation>
    <scope>NUCLEOTIDE SEQUENCE [LARGE SCALE GENOMIC DNA]</scope>
    <source>
        <strain evidence="3 4">CCMP1102</strain>
    </source>
</reference>
<name>A0A1E7FIX1_9STRA</name>
<protein>
    <recommendedName>
        <fullName evidence="2">RING-type domain-containing protein</fullName>
    </recommendedName>
</protein>
<dbReference type="InterPro" id="IPR001841">
    <property type="entry name" value="Znf_RING"/>
</dbReference>
<dbReference type="InParanoid" id="A0A1E7FIX1"/>
<keyword evidence="1" id="KW-0863">Zinc-finger</keyword>
<dbReference type="PROSITE" id="PS50089">
    <property type="entry name" value="ZF_RING_2"/>
    <property type="match status" value="1"/>
</dbReference>
<dbReference type="GO" id="GO:0008270">
    <property type="term" value="F:zinc ion binding"/>
    <property type="evidence" value="ECO:0007669"/>
    <property type="project" value="UniProtKB-KW"/>
</dbReference>
<dbReference type="Gene3D" id="3.30.40.10">
    <property type="entry name" value="Zinc/RING finger domain, C3HC4 (zinc finger)"/>
    <property type="match status" value="1"/>
</dbReference>
<organism evidence="3 4">
    <name type="scientific">Fragilariopsis cylindrus CCMP1102</name>
    <dbReference type="NCBI Taxonomy" id="635003"/>
    <lineage>
        <taxon>Eukaryota</taxon>
        <taxon>Sar</taxon>
        <taxon>Stramenopiles</taxon>
        <taxon>Ochrophyta</taxon>
        <taxon>Bacillariophyta</taxon>
        <taxon>Bacillariophyceae</taxon>
        <taxon>Bacillariophycidae</taxon>
        <taxon>Bacillariales</taxon>
        <taxon>Bacillariaceae</taxon>
        <taxon>Fragilariopsis</taxon>
    </lineage>
</organism>
<evidence type="ECO:0000313" key="3">
    <source>
        <dbReference type="EMBL" id="OEU18122.1"/>
    </source>
</evidence>
<dbReference type="AlphaFoldDB" id="A0A1E7FIX1"/>
<evidence type="ECO:0000259" key="2">
    <source>
        <dbReference type="PROSITE" id="PS50089"/>
    </source>
</evidence>
<dbReference type="SUPFAM" id="SSF57850">
    <property type="entry name" value="RING/U-box"/>
    <property type="match status" value="1"/>
</dbReference>
<dbReference type="EMBL" id="KV784357">
    <property type="protein sequence ID" value="OEU18122.1"/>
    <property type="molecule type" value="Genomic_DNA"/>
</dbReference>
<sequence>MSASDLAPFVAAVFEGSAVAGLLQENNELKSREEKRFVVQITGTNGTPIHYEKSFKDAELHYDDDDWGDDDIVLRFNKRWTLESEECCPICLDTILDGPVNASQNQCCGKWICNKCTMQLIQRREFANKCPMCNSNLSDRSSMAVRFGLVLSSIGKIEIRFGGVSVQRFNIDDLTIHFQYDQCHDDNDQLEYITLKHIHPRPNVSGPITSVRGRYGPLPLGWRWDLAGRDMLLTDFIKIDADVNNGLTPFIIHELIFDEKDVSGIIDDM</sequence>
<feature type="domain" description="RING-type" evidence="2">
    <location>
        <begin position="88"/>
        <end position="134"/>
    </location>
</feature>
<gene>
    <name evidence="3" type="ORF">FRACYDRAFT_238556</name>
</gene>
<dbReference type="Proteomes" id="UP000095751">
    <property type="component" value="Unassembled WGS sequence"/>
</dbReference>
<dbReference type="InterPro" id="IPR013083">
    <property type="entry name" value="Znf_RING/FYVE/PHD"/>
</dbReference>
<keyword evidence="1" id="KW-0862">Zinc</keyword>
<evidence type="ECO:0000313" key="4">
    <source>
        <dbReference type="Proteomes" id="UP000095751"/>
    </source>
</evidence>
<evidence type="ECO:0000256" key="1">
    <source>
        <dbReference type="PROSITE-ProRule" id="PRU00175"/>
    </source>
</evidence>
<proteinExistence type="predicted"/>
<keyword evidence="1" id="KW-0479">Metal-binding</keyword>